<evidence type="ECO:0000313" key="2">
    <source>
        <dbReference type="Proteomes" id="UP001589896"/>
    </source>
</evidence>
<comment type="caution">
    <text evidence="1">The sequence shown here is derived from an EMBL/GenBank/DDBJ whole genome shotgun (WGS) entry which is preliminary data.</text>
</comment>
<accession>A0ABV6RYK8</accession>
<organism evidence="1 2">
    <name type="scientific">Lysobacter korlensis</name>
    <dbReference type="NCBI Taxonomy" id="553636"/>
    <lineage>
        <taxon>Bacteria</taxon>
        <taxon>Pseudomonadati</taxon>
        <taxon>Pseudomonadota</taxon>
        <taxon>Gammaproteobacteria</taxon>
        <taxon>Lysobacterales</taxon>
        <taxon>Lysobacteraceae</taxon>
        <taxon>Lysobacter</taxon>
    </lineage>
</organism>
<sequence length="62" mass="6637">MADVNPIELQKHLGGVDYPASRDDLVRKAEENGAADDVLAALRGIPDREYDAPTDVTKTVSG</sequence>
<evidence type="ECO:0000313" key="1">
    <source>
        <dbReference type="EMBL" id="MFC0680993.1"/>
    </source>
</evidence>
<reference evidence="1 2" key="1">
    <citation type="submission" date="2024-09" db="EMBL/GenBank/DDBJ databases">
        <authorList>
            <person name="Sun Q."/>
            <person name="Mori K."/>
        </authorList>
    </citation>
    <scope>NUCLEOTIDE SEQUENCE [LARGE SCALE GENOMIC DNA]</scope>
    <source>
        <strain evidence="1 2">KCTC 23076</strain>
    </source>
</reference>
<dbReference type="InterPro" id="IPR021527">
    <property type="entry name" value="DUF2795"/>
</dbReference>
<protein>
    <submittedName>
        <fullName evidence="1">DUF2795 domain-containing protein</fullName>
    </submittedName>
</protein>
<dbReference type="RefSeq" id="WP_386673205.1">
    <property type="nucleotide sequence ID" value="NZ_JBHLTG010000006.1"/>
</dbReference>
<gene>
    <name evidence="1" type="ORF">ACFFGH_24450</name>
</gene>
<name>A0ABV6RYK8_9GAMM</name>
<dbReference type="Proteomes" id="UP001589896">
    <property type="component" value="Unassembled WGS sequence"/>
</dbReference>
<dbReference type="EMBL" id="JBHLTG010000006">
    <property type="protein sequence ID" value="MFC0680993.1"/>
    <property type="molecule type" value="Genomic_DNA"/>
</dbReference>
<dbReference type="Pfam" id="PF11387">
    <property type="entry name" value="DUF2795"/>
    <property type="match status" value="1"/>
</dbReference>
<proteinExistence type="predicted"/>
<keyword evidence="2" id="KW-1185">Reference proteome</keyword>